<evidence type="ECO:0008006" key="5">
    <source>
        <dbReference type="Google" id="ProtNLM"/>
    </source>
</evidence>
<dbReference type="GO" id="GO:0003677">
    <property type="term" value="F:DNA binding"/>
    <property type="evidence" value="ECO:0007669"/>
    <property type="project" value="UniProtKB-KW"/>
</dbReference>
<evidence type="ECO:0000256" key="1">
    <source>
        <dbReference type="ARBA" id="ARBA00022747"/>
    </source>
</evidence>
<dbReference type="InterPro" id="IPR051212">
    <property type="entry name" value="Type-I_RE_S_subunit"/>
</dbReference>
<name>A0A5Q2FCL5_9ACTN</name>
<accession>A0A5Q2FCL5</accession>
<sequence length="211" mass="23315">MFGDPIENPKGWPRVELDEVLDGIDSGKSPVCLSRPATPGEWGVLKLSAVTYGRYNASENKALPEGTAPGQNLEVRPGDLLFSRKNTYSLVGAVVLVRETPKRMLLPDLIFRLRLGEPQMLTASYLHQLLMYPSKRKEVRSLAGGAAGSMPNISKGRLLKLRVEVPPMSLQEEYARVVERLEQHRRLIGAQLHCLEAGLDSLQATAFSARL</sequence>
<dbReference type="EMBL" id="CP045725">
    <property type="protein sequence ID" value="QGF22445.1"/>
    <property type="molecule type" value="Genomic_DNA"/>
</dbReference>
<evidence type="ECO:0000313" key="3">
    <source>
        <dbReference type="EMBL" id="QGF22445.1"/>
    </source>
</evidence>
<keyword evidence="2" id="KW-0238">DNA-binding</keyword>
<dbReference type="PANTHER" id="PTHR43140">
    <property type="entry name" value="TYPE-1 RESTRICTION ENZYME ECOKI SPECIFICITY PROTEIN"/>
    <property type="match status" value="1"/>
</dbReference>
<gene>
    <name evidence="3" type="ORF">Rai3103_00675</name>
</gene>
<dbReference type="SUPFAM" id="SSF116734">
    <property type="entry name" value="DNA methylase specificity domain"/>
    <property type="match status" value="1"/>
</dbReference>
<dbReference type="RefSeq" id="WP_153570955.1">
    <property type="nucleotide sequence ID" value="NZ_CP045725.1"/>
</dbReference>
<reference evidence="3 4" key="1">
    <citation type="submission" date="2019-10" db="EMBL/GenBank/DDBJ databases">
        <title>Genomic analysis of Raineyella sp. CBA3103.</title>
        <authorList>
            <person name="Roh S.W."/>
        </authorList>
    </citation>
    <scope>NUCLEOTIDE SEQUENCE [LARGE SCALE GENOMIC DNA]</scope>
    <source>
        <strain evidence="3 4">CBA3103</strain>
    </source>
</reference>
<keyword evidence="1" id="KW-0680">Restriction system</keyword>
<keyword evidence="4" id="KW-1185">Reference proteome</keyword>
<evidence type="ECO:0000256" key="2">
    <source>
        <dbReference type="ARBA" id="ARBA00023125"/>
    </source>
</evidence>
<dbReference type="GO" id="GO:0009307">
    <property type="term" value="P:DNA restriction-modification system"/>
    <property type="evidence" value="ECO:0007669"/>
    <property type="project" value="UniProtKB-KW"/>
</dbReference>
<evidence type="ECO:0000313" key="4">
    <source>
        <dbReference type="Proteomes" id="UP000386847"/>
    </source>
</evidence>
<dbReference type="Proteomes" id="UP000386847">
    <property type="component" value="Chromosome"/>
</dbReference>
<dbReference type="CDD" id="cd17261">
    <property type="entry name" value="RMtype1_S_EcoKI-TRD2-CR2_like"/>
    <property type="match status" value="1"/>
</dbReference>
<dbReference type="KEGG" id="rain:Rai3103_00675"/>
<proteinExistence type="predicted"/>
<dbReference type="REBASE" id="376851">
    <property type="entry name" value="S2.Rsp3103ORF685P"/>
</dbReference>
<dbReference type="PANTHER" id="PTHR43140:SF1">
    <property type="entry name" value="TYPE I RESTRICTION ENZYME ECOKI SPECIFICITY SUBUNIT"/>
    <property type="match status" value="1"/>
</dbReference>
<dbReference type="Gene3D" id="3.90.220.20">
    <property type="entry name" value="DNA methylase specificity domains"/>
    <property type="match status" value="1"/>
</dbReference>
<organism evidence="3 4">
    <name type="scientific">Raineyella fluvialis</name>
    <dbReference type="NCBI Taxonomy" id="2662261"/>
    <lineage>
        <taxon>Bacteria</taxon>
        <taxon>Bacillati</taxon>
        <taxon>Actinomycetota</taxon>
        <taxon>Actinomycetes</taxon>
        <taxon>Propionibacteriales</taxon>
        <taxon>Propionibacteriaceae</taxon>
        <taxon>Raineyella</taxon>
    </lineage>
</organism>
<dbReference type="AlphaFoldDB" id="A0A5Q2FCL5"/>
<dbReference type="InterPro" id="IPR044946">
    <property type="entry name" value="Restrct_endonuc_typeI_TRD_sf"/>
</dbReference>
<protein>
    <recommendedName>
        <fullName evidence="5">Type I restriction modification DNA specificity domain-containing protein</fullName>
    </recommendedName>
</protein>